<name>A0A8S5PU69_9CAUD</name>
<protein>
    <submittedName>
        <fullName evidence="1">Uncharacterized protein</fullName>
    </submittedName>
</protein>
<evidence type="ECO:0000313" key="1">
    <source>
        <dbReference type="EMBL" id="DAE10614.1"/>
    </source>
</evidence>
<reference evidence="1" key="1">
    <citation type="journal article" date="2021" name="Proc. Natl. Acad. Sci. U.S.A.">
        <title>A Catalog of Tens of Thousands of Viruses from Human Metagenomes Reveals Hidden Associations with Chronic Diseases.</title>
        <authorList>
            <person name="Tisza M.J."/>
            <person name="Buck C.B."/>
        </authorList>
    </citation>
    <scope>NUCLEOTIDE SEQUENCE</scope>
    <source>
        <strain evidence="1">CtUPB15</strain>
    </source>
</reference>
<organism evidence="1">
    <name type="scientific">Myoviridae sp. ctUPB15</name>
    <dbReference type="NCBI Taxonomy" id="2825116"/>
    <lineage>
        <taxon>Viruses</taxon>
        <taxon>Duplodnaviria</taxon>
        <taxon>Heunggongvirae</taxon>
        <taxon>Uroviricota</taxon>
        <taxon>Caudoviricetes</taxon>
    </lineage>
</organism>
<dbReference type="EMBL" id="BK015516">
    <property type="protein sequence ID" value="DAE10614.1"/>
    <property type="molecule type" value="Genomic_DNA"/>
</dbReference>
<sequence length="31" mass="3560">MHLQDSHSKYHAFAGLSTKNGAFARFYLLFT</sequence>
<accession>A0A8S5PU69</accession>
<proteinExistence type="predicted"/>